<sequence length="221" mass="25281">MAFMMKIAYHLTVDNQKLWTRVLKGKYGWDGVLPLNLRKANVSRLWRGVCEIWEDFKDCISWHVRNGESTDFWYDNWVDLEGRLVNFYNRLDSPRPISVAGMTDVAGYSCLYRLTSGLKSILMERVTLQLTRRIGVKDLREEVIEILNGSSVALDGSSLVSAIVELLLRNWIVRCCHVFRESNMVADKLASVCCSYSLVAIEWSTPPPPLVDLVNKEMSNS</sequence>
<protein>
    <recommendedName>
        <fullName evidence="3">RNase H type-1 domain-containing protein</fullName>
    </recommendedName>
</protein>
<comment type="caution">
    <text evidence="1">The sequence shown here is derived from an EMBL/GenBank/DDBJ whole genome shotgun (WGS) entry which is preliminary data.</text>
</comment>
<keyword evidence="2" id="KW-1185">Reference proteome</keyword>
<organism evidence="1 2">
    <name type="scientific">Hibiscus sabdariffa</name>
    <name type="common">roselle</name>
    <dbReference type="NCBI Taxonomy" id="183260"/>
    <lineage>
        <taxon>Eukaryota</taxon>
        <taxon>Viridiplantae</taxon>
        <taxon>Streptophyta</taxon>
        <taxon>Embryophyta</taxon>
        <taxon>Tracheophyta</taxon>
        <taxon>Spermatophyta</taxon>
        <taxon>Magnoliopsida</taxon>
        <taxon>eudicotyledons</taxon>
        <taxon>Gunneridae</taxon>
        <taxon>Pentapetalae</taxon>
        <taxon>rosids</taxon>
        <taxon>malvids</taxon>
        <taxon>Malvales</taxon>
        <taxon>Malvaceae</taxon>
        <taxon>Malvoideae</taxon>
        <taxon>Hibiscus</taxon>
    </lineage>
</organism>
<accession>A0ABR2R703</accession>
<evidence type="ECO:0008006" key="3">
    <source>
        <dbReference type="Google" id="ProtNLM"/>
    </source>
</evidence>
<evidence type="ECO:0000313" key="1">
    <source>
        <dbReference type="EMBL" id="KAK9008726.1"/>
    </source>
</evidence>
<gene>
    <name evidence="1" type="ORF">V6N11_075609</name>
</gene>
<dbReference type="Proteomes" id="UP001396334">
    <property type="component" value="Unassembled WGS sequence"/>
</dbReference>
<dbReference type="EMBL" id="JBBPBN010000026">
    <property type="protein sequence ID" value="KAK9008726.1"/>
    <property type="molecule type" value="Genomic_DNA"/>
</dbReference>
<evidence type="ECO:0000313" key="2">
    <source>
        <dbReference type="Proteomes" id="UP001396334"/>
    </source>
</evidence>
<name>A0ABR2R703_9ROSI</name>
<reference evidence="1 2" key="1">
    <citation type="journal article" date="2024" name="G3 (Bethesda)">
        <title>Genome assembly of Hibiscus sabdariffa L. provides insights into metabolisms of medicinal natural products.</title>
        <authorList>
            <person name="Kim T."/>
        </authorList>
    </citation>
    <scope>NUCLEOTIDE SEQUENCE [LARGE SCALE GENOMIC DNA]</scope>
    <source>
        <strain evidence="1">TK-2024</strain>
        <tissue evidence="1">Old leaves</tissue>
    </source>
</reference>
<proteinExistence type="predicted"/>